<dbReference type="Proteomes" id="UP001165561">
    <property type="component" value="Unassembled WGS sequence"/>
</dbReference>
<evidence type="ECO:0000313" key="2">
    <source>
        <dbReference type="Proteomes" id="UP001165561"/>
    </source>
</evidence>
<accession>A0ABT5TTF5</accession>
<proteinExistence type="predicted"/>
<comment type="caution">
    <text evidence="1">The sequence shown here is derived from an EMBL/GenBank/DDBJ whole genome shotgun (WGS) entry which is preliminary data.</text>
</comment>
<organism evidence="1 2">
    <name type="scientific">Georgenia halotolerans</name>
    <dbReference type="NCBI Taxonomy" id="3028317"/>
    <lineage>
        <taxon>Bacteria</taxon>
        <taxon>Bacillati</taxon>
        <taxon>Actinomycetota</taxon>
        <taxon>Actinomycetes</taxon>
        <taxon>Micrococcales</taxon>
        <taxon>Bogoriellaceae</taxon>
        <taxon>Georgenia</taxon>
    </lineage>
</organism>
<feature type="non-terminal residue" evidence="1">
    <location>
        <position position="1"/>
    </location>
</feature>
<feature type="non-terminal residue" evidence="1">
    <location>
        <position position="128"/>
    </location>
</feature>
<keyword evidence="2" id="KW-1185">Reference proteome</keyword>
<dbReference type="Gene3D" id="3.90.660.20">
    <property type="entry name" value="Protoporphyrinogen oxidase, mitochondrial, domain 2"/>
    <property type="match status" value="1"/>
</dbReference>
<name>A0ABT5TTF5_9MICO</name>
<dbReference type="EMBL" id="JARACI010000147">
    <property type="protein sequence ID" value="MDD9204973.1"/>
    <property type="molecule type" value="Genomic_DNA"/>
</dbReference>
<evidence type="ECO:0000313" key="1">
    <source>
        <dbReference type="EMBL" id="MDD9204973.1"/>
    </source>
</evidence>
<evidence type="ECO:0008006" key="3">
    <source>
        <dbReference type="Google" id="ProtNLM"/>
    </source>
</evidence>
<gene>
    <name evidence="1" type="ORF">PU560_00670</name>
</gene>
<sequence>HAKALTHVTAKWPWLAARTPPGVHVLRVSYGRPGDDPGLLDRVGTESALRDAEVLLDVPLGRERVRASRMVRWDGGLPPAGPGLRRDVSTVHEAAERRPGLVVTGAWVAGTGVAAVVADAERAAQAAT</sequence>
<protein>
    <recommendedName>
        <fullName evidence="3">Protoporphyrinogen oxidase</fullName>
    </recommendedName>
</protein>
<dbReference type="SUPFAM" id="SSF54373">
    <property type="entry name" value="FAD-linked reductases, C-terminal domain"/>
    <property type="match status" value="1"/>
</dbReference>
<reference evidence="1" key="1">
    <citation type="submission" date="2023-02" db="EMBL/GenBank/DDBJ databases">
        <title>Georgenia sp.10Sc9-8, isolated from a soil sample collected from the Taklamakan desert.</title>
        <authorList>
            <person name="Liu S."/>
        </authorList>
    </citation>
    <scope>NUCLEOTIDE SEQUENCE</scope>
    <source>
        <strain evidence="1">10Sc9-8</strain>
    </source>
</reference>